<comment type="caution">
    <text evidence="3">The sequence shown here is derived from an EMBL/GenBank/DDBJ whole genome shotgun (WGS) entry which is preliminary data.</text>
</comment>
<dbReference type="Proteomes" id="UP001209681">
    <property type="component" value="Unassembled WGS sequence"/>
</dbReference>
<dbReference type="InterPro" id="IPR008207">
    <property type="entry name" value="Sig_transdc_His_kin_Hpt_dom"/>
</dbReference>
<dbReference type="EMBL" id="JAPFPW010000007">
    <property type="protein sequence ID" value="MCW7753851.1"/>
    <property type="molecule type" value="Genomic_DNA"/>
</dbReference>
<organism evidence="3 4">
    <name type="scientific">Desulfobotulus pelophilus</name>
    <dbReference type="NCBI Taxonomy" id="2823377"/>
    <lineage>
        <taxon>Bacteria</taxon>
        <taxon>Pseudomonadati</taxon>
        <taxon>Thermodesulfobacteriota</taxon>
        <taxon>Desulfobacteria</taxon>
        <taxon>Desulfobacterales</taxon>
        <taxon>Desulfobacteraceae</taxon>
        <taxon>Desulfobotulus</taxon>
    </lineage>
</organism>
<evidence type="ECO:0000313" key="4">
    <source>
        <dbReference type="Proteomes" id="UP001209681"/>
    </source>
</evidence>
<dbReference type="Pfam" id="PF01627">
    <property type="entry name" value="Hpt"/>
    <property type="match status" value="1"/>
</dbReference>
<feature type="modified residue" description="Phosphohistidine" evidence="1">
    <location>
        <position position="53"/>
    </location>
</feature>
<dbReference type="Gene3D" id="1.20.120.160">
    <property type="entry name" value="HPT domain"/>
    <property type="match status" value="1"/>
</dbReference>
<reference evidence="3 4" key="1">
    <citation type="submission" date="2022-11" db="EMBL/GenBank/DDBJ databases">
        <title>Desulfobotulus tamanensis H1 sp. nov. - anaerobic, alkaliphilic, sulphate reducing bacterium isolated from terrestrial mud volcano.</title>
        <authorList>
            <person name="Frolova A."/>
            <person name="Merkel A.Y."/>
            <person name="Slobodkin A.I."/>
        </authorList>
    </citation>
    <scope>NUCLEOTIDE SEQUENCE [LARGE SCALE GENOMIC DNA]</scope>
    <source>
        <strain evidence="3 4">H1</strain>
    </source>
</reference>
<accession>A0ABT3N8R3</accession>
<proteinExistence type="predicted"/>
<keyword evidence="4" id="KW-1185">Reference proteome</keyword>
<dbReference type="SUPFAM" id="SSF47226">
    <property type="entry name" value="Histidine-containing phosphotransfer domain, HPT domain"/>
    <property type="match status" value="1"/>
</dbReference>
<gene>
    <name evidence="3" type="ORF">OOT00_07630</name>
</gene>
<dbReference type="SMART" id="SM00073">
    <property type="entry name" value="HPT"/>
    <property type="match status" value="1"/>
</dbReference>
<evidence type="ECO:0000313" key="3">
    <source>
        <dbReference type="EMBL" id="MCW7753851.1"/>
    </source>
</evidence>
<dbReference type="RefSeq" id="WP_265424720.1">
    <property type="nucleotide sequence ID" value="NZ_JAPFPW010000007.1"/>
</dbReference>
<protein>
    <submittedName>
        <fullName evidence="3">Hpt domain-containing protein</fullName>
    </submittedName>
</protein>
<keyword evidence="1" id="KW-0597">Phosphoprotein</keyword>
<feature type="domain" description="HPt" evidence="2">
    <location>
        <begin position="14"/>
        <end position="104"/>
    </location>
</feature>
<evidence type="ECO:0000259" key="2">
    <source>
        <dbReference type="PROSITE" id="PS50894"/>
    </source>
</evidence>
<evidence type="ECO:0000256" key="1">
    <source>
        <dbReference type="PROSITE-ProRule" id="PRU00110"/>
    </source>
</evidence>
<dbReference type="InterPro" id="IPR036641">
    <property type="entry name" value="HPT_dom_sf"/>
</dbReference>
<dbReference type="PROSITE" id="PS50894">
    <property type="entry name" value="HPT"/>
    <property type="match status" value="1"/>
</dbReference>
<name>A0ABT3N8R3_9BACT</name>
<sequence length="104" mass="11340">MPDFEYLAEQLGLDTEDFLELTNLFISTLRDDITRLEKALQAQDASAARDVIHAIRGSAGNLGFTAIYLLASDGENHAMEGRLELLTSLPQSFATEVALIAEAL</sequence>